<proteinExistence type="inferred from homology"/>
<dbReference type="InterPro" id="IPR036390">
    <property type="entry name" value="WH_DNA-bd_sf"/>
</dbReference>
<evidence type="ECO:0000313" key="6">
    <source>
        <dbReference type="EMBL" id="MBD1389041.1"/>
    </source>
</evidence>
<evidence type="ECO:0000256" key="1">
    <source>
        <dbReference type="ARBA" id="ARBA00009437"/>
    </source>
</evidence>
<dbReference type="InterPro" id="IPR036388">
    <property type="entry name" value="WH-like_DNA-bd_sf"/>
</dbReference>
<sequence length="313" mass="35101">MISIKQINYALAVAKYLHFKKAAEASNVSQSAMSTAIHEMEKQLGFQVFERNNKQVLLTYQGELFITKAQAVKLALDELHQISELTTTALSAPMKLGVIPTIGPYLLPKVLPQVRANYPLFKLHLVEDQSHVLVDMVRHGDLDAAILALPFPIEGLMAFDFWAEDFYLISHRDEYPGYPKEIASNELELDRLMLLKDGHCLKEQALAACQMQQEEQGQEFSATSLNTLIQMVAGKVGSTLVPEMALEQLLKGHSELRAIHLNEPGPHRRIAIIIRPNYVRVTDIEVLKKMFADSLQQHSASRKAKAINPLQLA</sequence>
<keyword evidence="4" id="KW-0804">Transcription</keyword>
<dbReference type="InterPro" id="IPR005119">
    <property type="entry name" value="LysR_subst-bd"/>
</dbReference>
<dbReference type="PANTHER" id="PTHR30346:SF10">
    <property type="entry name" value="TRANSCRIPTIONAL REGULATOR OF OXIDATIVE STRESS OXYR"/>
    <property type="match status" value="1"/>
</dbReference>
<keyword evidence="3" id="KW-0238">DNA-binding</keyword>
<dbReference type="PANTHER" id="PTHR30346">
    <property type="entry name" value="TRANSCRIPTIONAL DUAL REGULATOR HCAR-RELATED"/>
    <property type="match status" value="1"/>
</dbReference>
<keyword evidence="2" id="KW-0805">Transcription regulation</keyword>
<dbReference type="SUPFAM" id="SSF53850">
    <property type="entry name" value="Periplasmic binding protein-like II"/>
    <property type="match status" value="1"/>
</dbReference>
<dbReference type="EMBL" id="JACXAF010000006">
    <property type="protein sequence ID" value="MBD1389041.1"/>
    <property type="molecule type" value="Genomic_DNA"/>
</dbReference>
<dbReference type="SUPFAM" id="SSF46785">
    <property type="entry name" value="Winged helix' DNA-binding domain"/>
    <property type="match status" value="1"/>
</dbReference>
<dbReference type="GO" id="GO:0003677">
    <property type="term" value="F:DNA binding"/>
    <property type="evidence" value="ECO:0007669"/>
    <property type="project" value="UniProtKB-KW"/>
</dbReference>
<evidence type="ECO:0000256" key="2">
    <source>
        <dbReference type="ARBA" id="ARBA00023015"/>
    </source>
</evidence>
<dbReference type="Proteomes" id="UP000638014">
    <property type="component" value="Unassembled WGS sequence"/>
</dbReference>
<dbReference type="Pfam" id="PF03466">
    <property type="entry name" value="LysR_substrate"/>
    <property type="match status" value="1"/>
</dbReference>
<accession>A0A8J6UFQ0</accession>
<evidence type="ECO:0000313" key="7">
    <source>
        <dbReference type="Proteomes" id="UP000638014"/>
    </source>
</evidence>
<evidence type="ECO:0000259" key="5">
    <source>
        <dbReference type="PROSITE" id="PS50931"/>
    </source>
</evidence>
<dbReference type="PROSITE" id="PS50931">
    <property type="entry name" value="HTH_LYSR"/>
    <property type="match status" value="1"/>
</dbReference>
<dbReference type="GO" id="GO:0032993">
    <property type="term" value="C:protein-DNA complex"/>
    <property type="evidence" value="ECO:0007669"/>
    <property type="project" value="TreeGrafter"/>
</dbReference>
<dbReference type="Gene3D" id="1.10.10.10">
    <property type="entry name" value="Winged helix-like DNA-binding domain superfamily/Winged helix DNA-binding domain"/>
    <property type="match status" value="1"/>
</dbReference>
<gene>
    <name evidence="6" type="ORF">IC617_06330</name>
</gene>
<comment type="caution">
    <text evidence="6">The sequence shown here is derived from an EMBL/GenBank/DDBJ whole genome shotgun (WGS) entry which is preliminary data.</text>
</comment>
<feature type="domain" description="HTH lysR-type" evidence="5">
    <location>
        <begin position="2"/>
        <end position="59"/>
    </location>
</feature>
<dbReference type="InterPro" id="IPR000847">
    <property type="entry name" value="LysR_HTH_N"/>
</dbReference>
<dbReference type="CDD" id="cd08411">
    <property type="entry name" value="PBP2_OxyR"/>
    <property type="match status" value="1"/>
</dbReference>
<dbReference type="PRINTS" id="PR00039">
    <property type="entry name" value="HTHLYSR"/>
</dbReference>
<dbReference type="Pfam" id="PF00126">
    <property type="entry name" value="HTH_1"/>
    <property type="match status" value="1"/>
</dbReference>
<dbReference type="AlphaFoldDB" id="A0A8J6UFQ0"/>
<dbReference type="GO" id="GO:0003700">
    <property type="term" value="F:DNA-binding transcription factor activity"/>
    <property type="evidence" value="ECO:0007669"/>
    <property type="project" value="InterPro"/>
</dbReference>
<evidence type="ECO:0000256" key="4">
    <source>
        <dbReference type="ARBA" id="ARBA00023163"/>
    </source>
</evidence>
<organism evidence="6 7">
    <name type="scientific">Neiella litorisoli</name>
    <dbReference type="NCBI Taxonomy" id="2771431"/>
    <lineage>
        <taxon>Bacteria</taxon>
        <taxon>Pseudomonadati</taxon>
        <taxon>Pseudomonadota</taxon>
        <taxon>Gammaproteobacteria</taxon>
        <taxon>Alteromonadales</taxon>
        <taxon>Echinimonadaceae</taxon>
        <taxon>Neiella</taxon>
    </lineage>
</organism>
<reference evidence="6" key="1">
    <citation type="submission" date="2020-09" db="EMBL/GenBank/DDBJ databases">
        <title>A novel bacterium of genus Neiella, isolated from South China Sea.</title>
        <authorList>
            <person name="Huang H."/>
            <person name="Mo K."/>
            <person name="Hu Y."/>
        </authorList>
    </citation>
    <scope>NUCLEOTIDE SEQUENCE</scope>
    <source>
        <strain evidence="6">HB171785</strain>
    </source>
</reference>
<dbReference type="Gene3D" id="3.40.190.10">
    <property type="entry name" value="Periplasmic binding protein-like II"/>
    <property type="match status" value="2"/>
</dbReference>
<protein>
    <submittedName>
        <fullName evidence="6">LysR family transcriptional regulator</fullName>
    </submittedName>
</protein>
<name>A0A8J6UFQ0_9GAMM</name>
<evidence type="ECO:0000256" key="3">
    <source>
        <dbReference type="ARBA" id="ARBA00023125"/>
    </source>
</evidence>
<comment type="similarity">
    <text evidence="1">Belongs to the LysR transcriptional regulatory family.</text>
</comment>
<keyword evidence="7" id="KW-1185">Reference proteome</keyword>